<name>A0ABW8R045_9PSED</name>
<dbReference type="InterPro" id="IPR029044">
    <property type="entry name" value="Nucleotide-diphossugar_trans"/>
</dbReference>
<keyword evidence="1" id="KW-0328">Glycosyltransferase</keyword>
<evidence type="ECO:0000313" key="1">
    <source>
        <dbReference type="EMBL" id="MFK9004382.1"/>
    </source>
</evidence>
<dbReference type="RefSeq" id="WP_406597346.1">
    <property type="nucleotide sequence ID" value="NZ_JBJHQF010000011.1"/>
</dbReference>
<evidence type="ECO:0000313" key="2">
    <source>
        <dbReference type="Proteomes" id="UP001623008"/>
    </source>
</evidence>
<dbReference type="Proteomes" id="UP001623008">
    <property type="component" value="Unassembled WGS sequence"/>
</dbReference>
<organism evidence="1 2">
    <name type="scientific">Pseudomonas pergaminensis</name>
    <dbReference type="NCBI Taxonomy" id="2853159"/>
    <lineage>
        <taxon>Bacteria</taxon>
        <taxon>Pseudomonadati</taxon>
        <taxon>Pseudomonadota</taxon>
        <taxon>Gammaproteobacteria</taxon>
        <taxon>Pseudomonadales</taxon>
        <taxon>Pseudomonadaceae</taxon>
        <taxon>Pseudomonas</taxon>
    </lineage>
</organism>
<reference evidence="1 2" key="1">
    <citation type="submission" date="2024-11" db="EMBL/GenBank/DDBJ databases">
        <authorList>
            <person name="Lucas J.A."/>
        </authorList>
    </citation>
    <scope>NUCLEOTIDE SEQUENCE [LARGE SCALE GENOMIC DNA]</scope>
    <source>
        <strain evidence="1 2">Z 7.15</strain>
    </source>
</reference>
<proteinExistence type="predicted"/>
<protein>
    <submittedName>
        <fullName evidence="1">Glycosyltransferase family 2 protein</fullName>
        <ecNumber evidence="1">2.4.-.-</ecNumber>
    </submittedName>
</protein>
<sequence>MDHLQKQGDMKVAIICVCYNAYDHLLAYARSLETAISNAEGVEFSLVVVDNSTQLTGADTLSLISGMKFDYHYIKSGNVGYFPAFKKGVDFLPSLSDFDCVAVSNVDLSVSDDFFESLTVCLGELPDNVGIVAPAIISQERVADLNPKTLYRPTRLSLQKNIFIFKRLWLFRLYRKLSDLKARRPLIKYPEGMEFYSPHGSFIIFTRHYFLSGASYDYPQFLFGEEDFVAEECRRSGLKVSYQPSIKISDFDHGSTSREKLSFIANEHVKSIKYIVDTYHS</sequence>
<keyword evidence="1" id="KW-0808">Transferase</keyword>
<keyword evidence="2" id="KW-1185">Reference proteome</keyword>
<gene>
    <name evidence="1" type="ORF">ACJEBJ_09625</name>
</gene>
<accession>A0ABW8R045</accession>
<dbReference type="EMBL" id="JBJHQF010000011">
    <property type="protein sequence ID" value="MFK9004382.1"/>
    <property type="molecule type" value="Genomic_DNA"/>
</dbReference>
<dbReference type="EC" id="2.4.-.-" evidence="1"/>
<dbReference type="SUPFAM" id="SSF53448">
    <property type="entry name" value="Nucleotide-diphospho-sugar transferases"/>
    <property type="match status" value="1"/>
</dbReference>
<dbReference type="GO" id="GO:0016757">
    <property type="term" value="F:glycosyltransferase activity"/>
    <property type="evidence" value="ECO:0007669"/>
    <property type="project" value="UniProtKB-KW"/>
</dbReference>
<dbReference type="Gene3D" id="3.90.550.10">
    <property type="entry name" value="Spore Coat Polysaccharide Biosynthesis Protein SpsA, Chain A"/>
    <property type="match status" value="1"/>
</dbReference>
<comment type="caution">
    <text evidence="1">The sequence shown here is derived from an EMBL/GenBank/DDBJ whole genome shotgun (WGS) entry which is preliminary data.</text>
</comment>